<accession>A0A2M3ZSU8</accession>
<keyword evidence="1" id="KW-0732">Signal</keyword>
<dbReference type="EMBL" id="GGFM01010885">
    <property type="protein sequence ID" value="MBW31636.1"/>
    <property type="molecule type" value="Transcribed_RNA"/>
</dbReference>
<sequence>MLIFFAMICVRTKSCLARQSRICSSISSTFSRLSIVPYVSTCSSSMIDAAPVTSPSASLMSASILVKRARSTST</sequence>
<protein>
    <submittedName>
        <fullName evidence="2">Putative secreted peptide</fullName>
    </submittedName>
</protein>
<dbReference type="AlphaFoldDB" id="A0A2M3ZSU8"/>
<feature type="signal peptide" evidence="1">
    <location>
        <begin position="1"/>
        <end position="17"/>
    </location>
</feature>
<evidence type="ECO:0000313" key="2">
    <source>
        <dbReference type="EMBL" id="MBW31636.1"/>
    </source>
</evidence>
<organism evidence="2">
    <name type="scientific">Anopheles braziliensis</name>
    <dbReference type="NCBI Taxonomy" id="58242"/>
    <lineage>
        <taxon>Eukaryota</taxon>
        <taxon>Metazoa</taxon>
        <taxon>Ecdysozoa</taxon>
        <taxon>Arthropoda</taxon>
        <taxon>Hexapoda</taxon>
        <taxon>Insecta</taxon>
        <taxon>Pterygota</taxon>
        <taxon>Neoptera</taxon>
        <taxon>Endopterygota</taxon>
        <taxon>Diptera</taxon>
        <taxon>Nematocera</taxon>
        <taxon>Culicoidea</taxon>
        <taxon>Culicidae</taxon>
        <taxon>Anophelinae</taxon>
        <taxon>Anopheles</taxon>
    </lineage>
</organism>
<reference evidence="2" key="1">
    <citation type="submission" date="2018-01" db="EMBL/GenBank/DDBJ databases">
        <title>An insight into the sialome of Amazonian anophelines.</title>
        <authorList>
            <person name="Ribeiro J.M."/>
            <person name="Scarpassa V."/>
            <person name="Calvo E."/>
        </authorList>
    </citation>
    <scope>NUCLEOTIDE SEQUENCE</scope>
    <source>
        <tissue evidence="2">Salivary glands</tissue>
    </source>
</reference>
<proteinExistence type="predicted"/>
<evidence type="ECO:0000256" key="1">
    <source>
        <dbReference type="SAM" id="SignalP"/>
    </source>
</evidence>
<feature type="chain" id="PRO_5014636743" evidence="1">
    <location>
        <begin position="18"/>
        <end position="74"/>
    </location>
</feature>
<name>A0A2M3ZSU8_9DIPT</name>